<dbReference type="InterPro" id="IPR007210">
    <property type="entry name" value="ABC_Gly_betaine_transp_sub-bd"/>
</dbReference>
<dbReference type="STRING" id="1742359.GCA_001439625_00152"/>
<evidence type="ECO:0000256" key="1">
    <source>
        <dbReference type="ARBA" id="ARBA00004236"/>
    </source>
</evidence>
<evidence type="ECO:0000313" key="7">
    <source>
        <dbReference type="Proteomes" id="UP000321555"/>
    </source>
</evidence>
<name>A0A5B8ZD48_CYTDA</name>
<dbReference type="Gene3D" id="3.10.105.10">
    <property type="entry name" value="Dipeptide-binding Protein, Domain 3"/>
    <property type="match status" value="1"/>
</dbReference>
<feature type="domain" description="ABC-type glycine betaine transport system substrate-binding" evidence="5">
    <location>
        <begin position="32"/>
        <end position="173"/>
    </location>
</feature>
<dbReference type="GO" id="GO:0015871">
    <property type="term" value="P:choline transport"/>
    <property type="evidence" value="ECO:0007669"/>
    <property type="project" value="TreeGrafter"/>
</dbReference>
<dbReference type="GO" id="GO:0005275">
    <property type="term" value="F:amine transmembrane transporter activity"/>
    <property type="evidence" value="ECO:0007669"/>
    <property type="project" value="TreeGrafter"/>
</dbReference>
<keyword evidence="7" id="KW-1185">Reference proteome</keyword>
<dbReference type="AlphaFoldDB" id="A0A5B8ZD48"/>
<evidence type="ECO:0000256" key="4">
    <source>
        <dbReference type="ARBA" id="ARBA00023136"/>
    </source>
</evidence>
<dbReference type="KEGG" id="bda:FSZ17_15860"/>
<protein>
    <submittedName>
        <fullName evidence="6">Glycine/betaine ABC transporter</fullName>
    </submittedName>
</protein>
<keyword evidence="2" id="KW-0813">Transport</keyword>
<evidence type="ECO:0000313" key="6">
    <source>
        <dbReference type="EMBL" id="QED50173.1"/>
    </source>
</evidence>
<sequence>MVSVLTIGLAACGSDNASKNENKTDKGDTKASVGESVDYKIIGIDPGAGLMKATAAAVEEYELSDWNVVEGSGAAMTAAFKKAYDKEEPIIVTGWTPHWMFSKFDLKYLEDPKGVYGGEENINTIARLGLAEDHPSAYKVLDQFNWTADEMADVMVKITDGEDPEKAANEWVKANADKVSTWTEGVEKVDGDKITLGYVAWDSEIASTNVISQVLTELGYDVTLRQLEAGPLWAGVADGSLDASVAAWLPLTHADYYEKFNGKFEDLGANMEGTKLGLVVPAYMDIDSIEDLKK</sequence>
<dbReference type="OrthoDB" id="9787902at2"/>
<gene>
    <name evidence="6" type="ORF">FSZ17_15860</name>
</gene>
<dbReference type="EMBL" id="CP042593">
    <property type="protein sequence ID" value="QED50173.1"/>
    <property type="molecule type" value="Genomic_DNA"/>
</dbReference>
<evidence type="ECO:0000256" key="2">
    <source>
        <dbReference type="ARBA" id="ARBA00022448"/>
    </source>
</evidence>
<reference evidence="7" key="1">
    <citation type="submission" date="2019-08" db="EMBL/GenBank/DDBJ databases">
        <authorList>
            <person name="Zheng X."/>
        </authorList>
    </citation>
    <scope>NUCLEOTIDE SEQUENCE [LARGE SCALE GENOMIC DNA]</scope>
    <source>
        <strain evidence="7">FJAT-25496</strain>
    </source>
</reference>
<comment type="subcellular location">
    <subcellularLocation>
        <location evidence="1">Cell membrane</location>
    </subcellularLocation>
</comment>
<dbReference type="Pfam" id="PF04069">
    <property type="entry name" value="OpuAC"/>
    <property type="match status" value="2"/>
</dbReference>
<evidence type="ECO:0000259" key="5">
    <source>
        <dbReference type="Pfam" id="PF04069"/>
    </source>
</evidence>
<dbReference type="SUPFAM" id="SSF53850">
    <property type="entry name" value="Periplasmic binding protein-like II"/>
    <property type="match status" value="2"/>
</dbReference>
<accession>A0A5B8ZD48</accession>
<keyword evidence="3" id="KW-1003">Cell membrane</keyword>
<dbReference type="GO" id="GO:0043190">
    <property type="term" value="C:ATP-binding cassette (ABC) transporter complex"/>
    <property type="evidence" value="ECO:0007669"/>
    <property type="project" value="InterPro"/>
</dbReference>
<dbReference type="GO" id="GO:0015226">
    <property type="term" value="F:carnitine transmembrane transporter activity"/>
    <property type="evidence" value="ECO:0007669"/>
    <property type="project" value="TreeGrafter"/>
</dbReference>
<organism evidence="6 7">
    <name type="scientific">Cytobacillus dafuensis</name>
    <name type="common">Bacillus dafuensis</name>
    <dbReference type="NCBI Taxonomy" id="1742359"/>
    <lineage>
        <taxon>Bacteria</taxon>
        <taxon>Bacillati</taxon>
        <taxon>Bacillota</taxon>
        <taxon>Bacilli</taxon>
        <taxon>Bacillales</taxon>
        <taxon>Bacillaceae</taxon>
        <taxon>Cytobacillus</taxon>
    </lineage>
</organism>
<dbReference type="PANTHER" id="PTHR47737:SF1">
    <property type="entry name" value="GLYCINE BETAINE_PROLINE BETAINE TRANSPORT SYSTEM PERMEASE PROTEIN PROW"/>
    <property type="match status" value="1"/>
</dbReference>
<dbReference type="RefSeq" id="WP_057776908.1">
    <property type="nucleotide sequence ID" value="NZ_CP042593.1"/>
</dbReference>
<dbReference type="PANTHER" id="PTHR47737">
    <property type="entry name" value="GLYCINE BETAINE/PROLINE BETAINE TRANSPORT SYSTEM PERMEASE PROTEIN PROW"/>
    <property type="match status" value="1"/>
</dbReference>
<dbReference type="GO" id="GO:0031460">
    <property type="term" value="P:glycine betaine transport"/>
    <property type="evidence" value="ECO:0007669"/>
    <property type="project" value="TreeGrafter"/>
</dbReference>
<dbReference type="Proteomes" id="UP000321555">
    <property type="component" value="Chromosome"/>
</dbReference>
<keyword evidence="4" id="KW-0472">Membrane</keyword>
<feature type="domain" description="ABC-type glycine betaine transport system substrate-binding" evidence="5">
    <location>
        <begin position="192"/>
        <end position="294"/>
    </location>
</feature>
<proteinExistence type="predicted"/>
<evidence type="ECO:0000256" key="3">
    <source>
        <dbReference type="ARBA" id="ARBA00022475"/>
    </source>
</evidence>
<dbReference type="Gene3D" id="3.40.190.100">
    <property type="entry name" value="Glycine betaine-binding periplasmic protein, domain 2"/>
    <property type="match status" value="1"/>
</dbReference>